<organism evidence="1 2">
    <name type="scientific">Roseobacter fucihabitans</name>
    <dbReference type="NCBI Taxonomy" id="1537242"/>
    <lineage>
        <taxon>Bacteria</taxon>
        <taxon>Pseudomonadati</taxon>
        <taxon>Pseudomonadota</taxon>
        <taxon>Alphaproteobacteria</taxon>
        <taxon>Rhodobacterales</taxon>
        <taxon>Roseobacteraceae</taxon>
        <taxon>Roseobacter</taxon>
    </lineage>
</organism>
<sequence>MTTVMIAMIEMIEMIASESLRWREIQQSPATHAISVQINKMTGNNLALYEPALTFRPVLAKNNAIAVLAAPLDGTLHKHAVFLPRSAIVDNAGKLPANVELLNISASDRVWTKPVALGPTLPSKNGSQRRLAVK</sequence>
<reference evidence="2" key="2">
    <citation type="submission" date="2024-01" db="EMBL/GenBank/DDBJ databases">
        <title>Roseobacter fucihabitans sp. nov., isolated from the brown alga Fucus spiralis.</title>
        <authorList>
            <person name="Hahnke S."/>
            <person name="Berger M."/>
            <person name="Schlingloff A."/>
            <person name="Athale I."/>
            <person name="Neumann-Schaal M."/>
            <person name="Adenaya A."/>
            <person name="Poehlein A."/>
            <person name="Daniel R."/>
            <person name="Pertersen J."/>
            <person name="Brinkhoff T."/>
        </authorList>
    </citation>
    <scope>NUCLEOTIDE SEQUENCE [LARGE SCALE GENOMIC DNA]</scope>
    <source>
        <strain evidence="2">B14</strain>
    </source>
</reference>
<accession>A0ABZ2BYW7</accession>
<evidence type="ECO:0000313" key="2">
    <source>
        <dbReference type="Proteomes" id="UP001318682"/>
    </source>
</evidence>
<proteinExistence type="predicted"/>
<protein>
    <submittedName>
        <fullName evidence="1">Uncharacterized protein</fullName>
    </submittedName>
</protein>
<keyword evidence="2" id="KW-1185">Reference proteome</keyword>
<dbReference type="Proteomes" id="UP001318682">
    <property type="component" value="Chromosome"/>
</dbReference>
<reference evidence="1 2" key="1">
    <citation type="submission" date="2015-07" db="EMBL/GenBank/DDBJ databases">
        <authorList>
            <person name="Voget S."/>
            <person name="Dogs M."/>
            <person name="Brinkhoff T.H."/>
            <person name="Daniel R."/>
        </authorList>
    </citation>
    <scope>NUCLEOTIDE SEQUENCE [LARGE SCALE GENOMIC DNA]</scope>
    <source>
        <strain evidence="1 2">B14</strain>
    </source>
</reference>
<dbReference type="EMBL" id="CP143423">
    <property type="protein sequence ID" value="WVX50546.1"/>
    <property type="molecule type" value="Genomic_DNA"/>
</dbReference>
<gene>
    <name evidence="1" type="ORF">ROLI_036440</name>
</gene>
<name>A0ABZ2BYW7_9RHOB</name>
<evidence type="ECO:0000313" key="1">
    <source>
        <dbReference type="EMBL" id="WVX50546.1"/>
    </source>
</evidence>